<comment type="subcellular location">
    <subcellularLocation>
        <location evidence="1 10">Cytoplasm</location>
    </subcellularLocation>
</comment>
<evidence type="ECO:0000313" key="14">
    <source>
        <dbReference type="EMBL" id="QHB52150.1"/>
    </source>
</evidence>
<name>A0A6P1E7L3_LENHI</name>
<comment type="function">
    <text evidence="10">Site-specific tyrosine recombinase, which acts by catalyzing the cutting and rejoining of the recombining DNA molecules. The XerC-XerD complex is essential to convert dimers of the bacterial chromosome into monomers to permit their segregation at cell division. It also contributes to the segregational stability of plasmids.</text>
</comment>
<feature type="active site" evidence="10">
    <location>
        <position position="269"/>
    </location>
</feature>
<feature type="active site" evidence="10">
    <location>
        <position position="272"/>
    </location>
</feature>
<dbReference type="GO" id="GO:0003677">
    <property type="term" value="F:DNA binding"/>
    <property type="evidence" value="ECO:0007669"/>
    <property type="project" value="UniProtKB-UniRule"/>
</dbReference>
<evidence type="ECO:0000256" key="5">
    <source>
        <dbReference type="ARBA" id="ARBA00022829"/>
    </source>
</evidence>
<evidence type="ECO:0000313" key="15">
    <source>
        <dbReference type="Proteomes" id="UP000465035"/>
    </source>
</evidence>
<keyword evidence="5 10" id="KW-0159">Chromosome partition</keyword>
<dbReference type="InterPro" id="IPR004107">
    <property type="entry name" value="Integrase_SAM-like_N"/>
</dbReference>
<dbReference type="PANTHER" id="PTHR30349">
    <property type="entry name" value="PHAGE INTEGRASE-RELATED"/>
    <property type="match status" value="1"/>
</dbReference>
<keyword evidence="3 10" id="KW-0963">Cytoplasm</keyword>
<dbReference type="NCBIfam" id="NF040815">
    <property type="entry name" value="recomb_XerA_Arch"/>
    <property type="match status" value="1"/>
</dbReference>
<evidence type="ECO:0000256" key="2">
    <source>
        <dbReference type="ARBA" id="ARBA00006657"/>
    </source>
</evidence>
<evidence type="ECO:0000256" key="11">
    <source>
        <dbReference type="NCBIfam" id="TIGR02224"/>
    </source>
</evidence>
<feature type="domain" description="Tyr recombinase" evidence="12">
    <location>
        <begin position="131"/>
        <end position="317"/>
    </location>
</feature>
<keyword evidence="4 10" id="KW-0132">Cell division</keyword>
<evidence type="ECO:0000259" key="13">
    <source>
        <dbReference type="PROSITE" id="PS51900"/>
    </source>
</evidence>
<dbReference type="EMBL" id="CP047121">
    <property type="protein sequence ID" value="QHB52150.1"/>
    <property type="molecule type" value="Genomic_DNA"/>
</dbReference>
<dbReference type="Proteomes" id="UP000465035">
    <property type="component" value="Chromosome"/>
</dbReference>
<feature type="active site" evidence="10">
    <location>
        <position position="196"/>
    </location>
</feature>
<dbReference type="CDD" id="cd00798">
    <property type="entry name" value="INT_XerDC_C"/>
    <property type="match status" value="1"/>
</dbReference>
<dbReference type="InterPro" id="IPR050090">
    <property type="entry name" value="Tyrosine_recombinase_XerCD"/>
</dbReference>
<dbReference type="SUPFAM" id="SSF56349">
    <property type="entry name" value="DNA breaking-rejoining enzymes"/>
    <property type="match status" value="1"/>
</dbReference>
<dbReference type="AlphaFoldDB" id="A0A6P1E7L3"/>
<dbReference type="Gene3D" id="1.10.150.130">
    <property type="match status" value="1"/>
</dbReference>
<evidence type="ECO:0000256" key="6">
    <source>
        <dbReference type="ARBA" id="ARBA00022908"/>
    </source>
</evidence>
<organism evidence="14 15">
    <name type="scientific">Lentilactobacillus hilgardii</name>
    <name type="common">Lactobacillus hilgardii</name>
    <dbReference type="NCBI Taxonomy" id="1588"/>
    <lineage>
        <taxon>Bacteria</taxon>
        <taxon>Bacillati</taxon>
        <taxon>Bacillota</taxon>
        <taxon>Bacilli</taxon>
        <taxon>Lactobacillales</taxon>
        <taxon>Lactobacillaceae</taxon>
        <taxon>Lentilactobacillus</taxon>
    </lineage>
</organism>
<dbReference type="GeneID" id="69058324"/>
<dbReference type="GO" id="GO:0007059">
    <property type="term" value="P:chromosome segregation"/>
    <property type="evidence" value="ECO:0007669"/>
    <property type="project" value="UniProtKB-UniRule"/>
</dbReference>
<dbReference type="Pfam" id="PF02899">
    <property type="entry name" value="Phage_int_SAM_1"/>
    <property type="match status" value="1"/>
</dbReference>
<dbReference type="GO" id="GO:0051301">
    <property type="term" value="P:cell division"/>
    <property type="evidence" value="ECO:0007669"/>
    <property type="project" value="UniProtKB-UniRule"/>
</dbReference>
<evidence type="ECO:0000256" key="3">
    <source>
        <dbReference type="ARBA" id="ARBA00022490"/>
    </source>
</evidence>
<feature type="active site" description="O-(3'-phospho-DNA)-tyrosine intermediate" evidence="10">
    <location>
        <position position="304"/>
    </location>
</feature>
<evidence type="ECO:0000256" key="1">
    <source>
        <dbReference type="ARBA" id="ARBA00004496"/>
    </source>
</evidence>
<dbReference type="NCBIfam" id="TIGR02224">
    <property type="entry name" value="recomb_XerC"/>
    <property type="match status" value="1"/>
</dbReference>
<accession>A0A6P1E7L3</accession>
<dbReference type="Pfam" id="PF00589">
    <property type="entry name" value="Phage_integrase"/>
    <property type="match status" value="1"/>
</dbReference>
<dbReference type="InterPro" id="IPR044068">
    <property type="entry name" value="CB"/>
</dbReference>
<dbReference type="PANTHER" id="PTHR30349:SF77">
    <property type="entry name" value="TYROSINE RECOMBINASE XERC"/>
    <property type="match status" value="1"/>
</dbReference>
<dbReference type="InterPro" id="IPR011931">
    <property type="entry name" value="Recomb_XerC"/>
</dbReference>
<dbReference type="PROSITE" id="PS51900">
    <property type="entry name" value="CB"/>
    <property type="match status" value="1"/>
</dbReference>
<keyword evidence="7 10" id="KW-0238">DNA-binding</keyword>
<evidence type="ECO:0000259" key="12">
    <source>
        <dbReference type="PROSITE" id="PS51898"/>
    </source>
</evidence>
<dbReference type="SMR" id="A0A6P1E7L3"/>
<feature type="active site" evidence="10">
    <location>
        <position position="172"/>
    </location>
</feature>
<dbReference type="InterPro" id="IPR013762">
    <property type="entry name" value="Integrase-like_cat_sf"/>
</dbReference>
<protein>
    <recommendedName>
        <fullName evidence="10 11">Tyrosine recombinase XerC</fullName>
    </recommendedName>
</protein>
<dbReference type="HAMAP" id="MF_01808">
    <property type="entry name" value="Recomb_XerC_XerD"/>
    <property type="match status" value="1"/>
</dbReference>
<comment type="subunit">
    <text evidence="10">Forms a cyclic heterotetrameric complex composed of two molecules of XerC and two molecules of XerD.</text>
</comment>
<dbReference type="GO" id="GO:0006313">
    <property type="term" value="P:DNA transposition"/>
    <property type="evidence" value="ECO:0007669"/>
    <property type="project" value="UniProtKB-UniRule"/>
</dbReference>
<feature type="domain" description="Core-binding (CB)" evidence="13">
    <location>
        <begin position="22"/>
        <end position="110"/>
    </location>
</feature>
<dbReference type="PROSITE" id="PS51898">
    <property type="entry name" value="TYR_RECOMBINASE"/>
    <property type="match status" value="1"/>
</dbReference>
<keyword evidence="9 10" id="KW-0131">Cell cycle</keyword>
<feature type="active site" evidence="10">
    <location>
        <position position="295"/>
    </location>
</feature>
<evidence type="ECO:0000256" key="9">
    <source>
        <dbReference type="ARBA" id="ARBA00023306"/>
    </source>
</evidence>
<dbReference type="GO" id="GO:0009037">
    <property type="term" value="F:tyrosine-based site-specific recombinase activity"/>
    <property type="evidence" value="ECO:0007669"/>
    <property type="project" value="UniProtKB-UniRule"/>
</dbReference>
<evidence type="ECO:0000256" key="4">
    <source>
        <dbReference type="ARBA" id="ARBA00022618"/>
    </source>
</evidence>
<dbReference type="InterPro" id="IPR011010">
    <property type="entry name" value="DNA_brk_join_enz"/>
</dbReference>
<proteinExistence type="inferred from homology"/>
<comment type="similarity">
    <text evidence="2 10">Belongs to the 'phage' integrase family. XerC subfamily.</text>
</comment>
<dbReference type="GO" id="GO:0005737">
    <property type="term" value="C:cytoplasm"/>
    <property type="evidence" value="ECO:0007669"/>
    <property type="project" value="UniProtKB-SubCell"/>
</dbReference>
<dbReference type="InterPro" id="IPR002104">
    <property type="entry name" value="Integrase_catalytic"/>
</dbReference>
<dbReference type="Gene3D" id="1.10.443.10">
    <property type="entry name" value="Intergrase catalytic core"/>
    <property type="match status" value="1"/>
</dbReference>
<dbReference type="NCBIfam" id="NF001399">
    <property type="entry name" value="PRK00283.1"/>
    <property type="match status" value="1"/>
</dbReference>
<dbReference type="InterPro" id="IPR023009">
    <property type="entry name" value="Tyrosine_recombinase_XerC/XerD"/>
</dbReference>
<evidence type="ECO:0000256" key="8">
    <source>
        <dbReference type="ARBA" id="ARBA00023172"/>
    </source>
</evidence>
<reference evidence="14 15" key="1">
    <citation type="submission" date="2019-12" db="EMBL/GenBank/DDBJ databases">
        <title>Lactobacillus hilgardii FLUB.</title>
        <authorList>
            <person name="Gustaw K."/>
        </authorList>
    </citation>
    <scope>NUCLEOTIDE SEQUENCE [LARGE SCALE GENOMIC DNA]</scope>
    <source>
        <strain evidence="14 15">FLUB</strain>
    </source>
</reference>
<sequence length="331" mass="38901">MIKRVDTLSKRIVFCWKVGVKMDDRKNMDWFLKYLRSERHYSEDTVQAYQNDLTEFLKFLNETSKDHTSLIKIDSLDVESYLTGLYDKKYARNSIAQKVSALRSFYSFLIKNEVIKNNPFEYVHLKNQNRRLPRFFYPTEMQALFSAAKKGERKLAFRNSAILEVFYSTGIRVSEGVTIQLKDIDLENQLILVTGKGRKQRYLPFGKPAKQAVENYLKESREPLMTKYHQKHDYLFINHFGKPLTSRGIEYILDGIIKQSSLTTNIHPHMLRHTFATEMLNNGADMRSVQELLGHSSLSTTQIYTHVTKSHLMNDYQKYFPRNNQSLKPKK</sequence>
<gene>
    <name evidence="10 14" type="primary">xerC</name>
    <name evidence="14" type="ORF">GQR93_08110</name>
</gene>
<keyword evidence="8 10" id="KW-0233">DNA recombination</keyword>
<dbReference type="InterPro" id="IPR010998">
    <property type="entry name" value="Integrase_recombinase_N"/>
</dbReference>
<keyword evidence="6 10" id="KW-0229">DNA integration</keyword>
<evidence type="ECO:0000256" key="10">
    <source>
        <dbReference type="HAMAP-Rule" id="MF_01808"/>
    </source>
</evidence>
<dbReference type="RefSeq" id="WP_003554183.1">
    <property type="nucleotide sequence ID" value="NZ_CABKOL010000102.1"/>
</dbReference>
<evidence type="ECO:0000256" key="7">
    <source>
        <dbReference type="ARBA" id="ARBA00023125"/>
    </source>
</evidence>